<keyword evidence="6 13" id="KW-0067">ATP-binding</keyword>
<dbReference type="GO" id="GO:0016887">
    <property type="term" value="F:ATP hydrolysis activity"/>
    <property type="evidence" value="ECO:0007669"/>
    <property type="project" value="InterPro"/>
</dbReference>
<dbReference type="InterPro" id="IPR036640">
    <property type="entry name" value="ABC1_TM_sf"/>
</dbReference>
<evidence type="ECO:0000256" key="2">
    <source>
        <dbReference type="ARBA" id="ARBA00022448"/>
    </source>
</evidence>
<keyword evidence="3" id="KW-1003">Cell membrane</keyword>
<dbReference type="Gene3D" id="1.20.1560.10">
    <property type="entry name" value="ABC transporter type 1, transmembrane domain"/>
    <property type="match status" value="1"/>
</dbReference>
<gene>
    <name evidence="13" type="ORF">ABRQ22_04130</name>
</gene>
<dbReference type="SMART" id="SM00382">
    <property type="entry name" value="AAA"/>
    <property type="match status" value="1"/>
</dbReference>
<dbReference type="PANTHER" id="PTHR24221:SF654">
    <property type="entry name" value="ATP-BINDING CASSETTE SUB-FAMILY B MEMBER 6"/>
    <property type="match status" value="1"/>
</dbReference>
<dbReference type="PROSITE" id="PS50893">
    <property type="entry name" value="ABC_TRANSPORTER_2"/>
    <property type="match status" value="1"/>
</dbReference>
<dbReference type="Gene3D" id="3.40.50.300">
    <property type="entry name" value="P-loop containing nucleotide triphosphate hydrolases"/>
    <property type="match status" value="1"/>
</dbReference>
<evidence type="ECO:0000256" key="9">
    <source>
        <dbReference type="ARBA" id="ARBA00061644"/>
    </source>
</evidence>
<dbReference type="InterPro" id="IPR003439">
    <property type="entry name" value="ABC_transporter-like_ATP-bd"/>
</dbReference>
<dbReference type="GO" id="GO:0005886">
    <property type="term" value="C:plasma membrane"/>
    <property type="evidence" value="ECO:0007669"/>
    <property type="project" value="UniProtKB-SubCell"/>
</dbReference>
<feature type="transmembrane region" description="Helical" evidence="10">
    <location>
        <begin position="260"/>
        <end position="280"/>
    </location>
</feature>
<sequence>MRQVWGTLRDLLPLLPRRARRFLVGYSVALSSLALLDVAALALLALTLTSMVAGEGVSLPVLGQLPAGGILWILGAVSGLIVLKGLFSVVLQWVATRRFAAYELEIGDKLFDAYIRAPWTERLKRNTAELVRLADVGIGNTTSGFLLPVASLPALATTFLAVLTVLVIAQPVTAAITIAYLGIIALFLYLAVSRRALVAGRVNRDYSIKVGRLMTEMVGALKEVTLRGQAPAVARVVHENRRHSTRARSNISFLSSVPKYVLETALVGGFVLVGGVTFALDGQAAAISAVAFFGVAGFRMVPALTGFQAVMTQTASTIPHVRAVILDIQASRGYIERAERVGHEPIHGDPTTLVLNGVSFTYPGVETPALRGVDLTIPLGTSVALVGSSGAGKSTLVDLLLGLLEPSEGSVELDGVPLHEILADWRSRVGYVPQDVALFDASVAQNVALTWEEDYDVEQVRSALREARLLDVVDARPGGIDARIGDRGVALSGGQRQRVGIARALYAQPLVLVLDEATSALDSQTESEVTAAINELHGEVTVIAVAHRLSTIRNADMVCFMEDGTITARGTFDELVASVPEFAKQAVLAGLAGSGPETAR</sequence>
<keyword evidence="7 10" id="KW-1133">Transmembrane helix</keyword>
<dbReference type="Pfam" id="PF00005">
    <property type="entry name" value="ABC_tran"/>
    <property type="match status" value="1"/>
</dbReference>
<dbReference type="PANTHER" id="PTHR24221">
    <property type="entry name" value="ATP-BINDING CASSETTE SUB-FAMILY B"/>
    <property type="match status" value="1"/>
</dbReference>
<dbReference type="InterPro" id="IPR003593">
    <property type="entry name" value="AAA+_ATPase"/>
</dbReference>
<dbReference type="GO" id="GO:0005524">
    <property type="term" value="F:ATP binding"/>
    <property type="evidence" value="ECO:0007669"/>
    <property type="project" value="UniProtKB-KW"/>
</dbReference>
<dbReference type="SUPFAM" id="SSF52540">
    <property type="entry name" value="P-loop containing nucleoside triphosphate hydrolases"/>
    <property type="match status" value="1"/>
</dbReference>
<dbReference type="SUPFAM" id="SSF90123">
    <property type="entry name" value="ABC transporter transmembrane region"/>
    <property type="match status" value="1"/>
</dbReference>
<name>A0AAU8G211_9MICO</name>
<evidence type="ECO:0000256" key="10">
    <source>
        <dbReference type="SAM" id="Phobius"/>
    </source>
</evidence>
<dbReference type="GO" id="GO:0140359">
    <property type="term" value="F:ABC-type transporter activity"/>
    <property type="evidence" value="ECO:0007669"/>
    <property type="project" value="InterPro"/>
</dbReference>
<dbReference type="RefSeq" id="WP_353708679.1">
    <property type="nucleotide sequence ID" value="NZ_CP159290.1"/>
</dbReference>
<feature type="transmembrane region" description="Helical" evidence="10">
    <location>
        <begin position="69"/>
        <end position="94"/>
    </location>
</feature>
<feature type="domain" description="ABC transmembrane type-1" evidence="12">
    <location>
        <begin position="38"/>
        <end position="316"/>
    </location>
</feature>
<evidence type="ECO:0000256" key="5">
    <source>
        <dbReference type="ARBA" id="ARBA00022741"/>
    </source>
</evidence>
<keyword evidence="2" id="KW-0813">Transport</keyword>
<keyword evidence="8 10" id="KW-0472">Membrane</keyword>
<evidence type="ECO:0000256" key="1">
    <source>
        <dbReference type="ARBA" id="ARBA00004651"/>
    </source>
</evidence>
<protein>
    <submittedName>
        <fullName evidence="13">ABC transporter ATP-binding protein/permease</fullName>
    </submittedName>
</protein>
<evidence type="ECO:0000259" key="11">
    <source>
        <dbReference type="PROSITE" id="PS50893"/>
    </source>
</evidence>
<keyword evidence="4 10" id="KW-0812">Transmembrane</keyword>
<evidence type="ECO:0000256" key="6">
    <source>
        <dbReference type="ARBA" id="ARBA00022840"/>
    </source>
</evidence>
<feature type="transmembrane region" description="Helical" evidence="10">
    <location>
        <begin position="145"/>
        <end position="168"/>
    </location>
</feature>
<keyword evidence="5" id="KW-0547">Nucleotide-binding</keyword>
<dbReference type="InterPro" id="IPR017871">
    <property type="entry name" value="ABC_transporter-like_CS"/>
</dbReference>
<proteinExistence type="inferred from homology"/>
<organism evidence="13">
    <name type="scientific">Cellulosimicrobium sp. ES-005</name>
    <dbReference type="NCBI Taxonomy" id="3163031"/>
    <lineage>
        <taxon>Bacteria</taxon>
        <taxon>Bacillati</taxon>
        <taxon>Actinomycetota</taxon>
        <taxon>Actinomycetes</taxon>
        <taxon>Micrococcales</taxon>
        <taxon>Promicromonosporaceae</taxon>
        <taxon>Cellulosimicrobium</taxon>
    </lineage>
</organism>
<dbReference type="InterPro" id="IPR027417">
    <property type="entry name" value="P-loop_NTPase"/>
</dbReference>
<dbReference type="FunFam" id="3.40.50.300:FF:000299">
    <property type="entry name" value="ABC transporter ATP-binding protein/permease"/>
    <property type="match status" value="1"/>
</dbReference>
<dbReference type="InterPro" id="IPR011527">
    <property type="entry name" value="ABC1_TM_dom"/>
</dbReference>
<feature type="transmembrane region" description="Helical" evidence="10">
    <location>
        <begin position="21"/>
        <end position="49"/>
    </location>
</feature>
<dbReference type="PROSITE" id="PS00211">
    <property type="entry name" value="ABC_TRANSPORTER_1"/>
    <property type="match status" value="1"/>
</dbReference>
<dbReference type="EMBL" id="CP159290">
    <property type="protein sequence ID" value="XCH30883.1"/>
    <property type="molecule type" value="Genomic_DNA"/>
</dbReference>
<feature type="transmembrane region" description="Helical" evidence="10">
    <location>
        <begin position="286"/>
        <end position="307"/>
    </location>
</feature>
<dbReference type="AlphaFoldDB" id="A0AAU8G211"/>
<comment type="subcellular location">
    <subcellularLocation>
        <location evidence="1">Cell membrane</location>
        <topology evidence="1">Multi-pass membrane protein</topology>
    </subcellularLocation>
</comment>
<reference evidence="13" key="1">
    <citation type="submission" date="2024-06" db="EMBL/GenBank/DDBJ databases">
        <title>Complete genome sequence of the cellulolytic actinobacterium, Cellulosimicrobium ES-005.</title>
        <authorList>
            <person name="Matthews C.T."/>
            <person name="Underwood K.D."/>
            <person name="Ghanchi K.M."/>
            <person name="Fields S.D."/>
            <person name="Gardner S.G."/>
        </authorList>
    </citation>
    <scope>NUCLEOTIDE SEQUENCE</scope>
    <source>
        <strain evidence="13">ES-005</strain>
    </source>
</reference>
<feature type="transmembrane region" description="Helical" evidence="10">
    <location>
        <begin position="174"/>
        <end position="192"/>
    </location>
</feature>
<accession>A0AAU8G211</accession>
<evidence type="ECO:0000256" key="4">
    <source>
        <dbReference type="ARBA" id="ARBA00022692"/>
    </source>
</evidence>
<feature type="domain" description="ABC transporter" evidence="11">
    <location>
        <begin position="353"/>
        <end position="588"/>
    </location>
</feature>
<evidence type="ECO:0000259" key="12">
    <source>
        <dbReference type="PROSITE" id="PS50929"/>
    </source>
</evidence>
<dbReference type="PROSITE" id="PS50929">
    <property type="entry name" value="ABC_TM1F"/>
    <property type="match status" value="1"/>
</dbReference>
<evidence type="ECO:0000256" key="3">
    <source>
        <dbReference type="ARBA" id="ARBA00022475"/>
    </source>
</evidence>
<dbReference type="InterPro" id="IPR039421">
    <property type="entry name" value="Type_1_exporter"/>
</dbReference>
<evidence type="ECO:0000256" key="7">
    <source>
        <dbReference type="ARBA" id="ARBA00022989"/>
    </source>
</evidence>
<comment type="similarity">
    <text evidence="9">Belongs to the ABC transporter superfamily. Lipid exporter (TC 3.A.1.106) family.</text>
</comment>
<evidence type="ECO:0000256" key="8">
    <source>
        <dbReference type="ARBA" id="ARBA00023136"/>
    </source>
</evidence>
<evidence type="ECO:0000313" key="13">
    <source>
        <dbReference type="EMBL" id="XCH30883.1"/>
    </source>
</evidence>